<keyword evidence="3" id="KW-0812">Transmembrane</keyword>
<dbReference type="AlphaFoldDB" id="A0A1N6Q0X5"/>
<evidence type="ECO:0000313" key="7">
    <source>
        <dbReference type="Proteomes" id="UP000215545"/>
    </source>
</evidence>
<keyword evidence="1" id="KW-0175">Coiled coil</keyword>
<name>A0A1N6Q0X5_9BACI</name>
<keyword evidence="3" id="KW-0472">Membrane</keyword>
<sequence>MTKSVMMFLAFLLILPVLPWLPLGISLKGKLIIALESLAIASGIMLAVSYLPWWQGFLIGLLVFIMASYFTLKYGLPVWAADMVKIEEEYEENKTKKKRFSFSKKVEEKPERLIHTENKYEPTVQENNASLEQEQKVPRVLATEEKQDAPVQQVEQEDTGLEPLEELSWAEDQKEQQESSHQEEEIELPVLDMDLEEEDLLAHLESVGQVETIEEMDQEQSDEDSEGWIEVKKMGDEAVPTESAENEENLYLQELFEEESAALDQMEAPPKEESGVENEELTLLELDEVLQEEKDEKDDLETDYLADLFEDEPETAVVDENVKDKVHLEVEDDDILPVLLEWKKELPEEDLKIAEDNLLEEIELDNSASPEEAVQLELKEEADPATHLHKQTASEEPSEFSTEETDHNEPDSLVEAVPERPFLSAEWLHIIRQEIAVKQQALPYQQVEDLMLKYLNAPLHDRDYYTIARMLVAFYAANGETLQAMLFTDVLKERLQKHPALVEEIESMKEFIIKQSMETGE</sequence>
<reference evidence="4" key="3">
    <citation type="submission" date="2017-03" db="EMBL/GenBank/DDBJ databases">
        <authorList>
            <person name="Dastager S.G."/>
            <person name="Neurgaonkar P.S."/>
            <person name="Dharne M.S."/>
        </authorList>
    </citation>
    <scope>NUCLEOTIDE SEQUENCE</scope>
    <source>
        <strain evidence="4">DSM 25145</strain>
    </source>
</reference>
<evidence type="ECO:0000313" key="4">
    <source>
        <dbReference type="EMBL" id="OXS80548.1"/>
    </source>
</evidence>
<accession>A0A1N6Q0X5</accession>
<keyword evidence="7" id="KW-1185">Reference proteome</keyword>
<organism evidence="5 6">
    <name type="scientific">Domibacillus enclensis</name>
    <dbReference type="NCBI Taxonomy" id="1017273"/>
    <lineage>
        <taxon>Bacteria</taxon>
        <taxon>Bacillati</taxon>
        <taxon>Bacillota</taxon>
        <taxon>Bacilli</taxon>
        <taxon>Bacillales</taxon>
        <taxon>Bacillaceae</taxon>
        <taxon>Domibacillus</taxon>
    </lineage>
</organism>
<dbReference type="Proteomes" id="UP000186385">
    <property type="component" value="Unassembled WGS sequence"/>
</dbReference>
<evidence type="ECO:0000256" key="2">
    <source>
        <dbReference type="SAM" id="MobiDB-lite"/>
    </source>
</evidence>
<evidence type="ECO:0000256" key="1">
    <source>
        <dbReference type="SAM" id="Coils"/>
    </source>
</evidence>
<feature type="region of interest" description="Disordered" evidence="2">
    <location>
        <begin position="383"/>
        <end position="413"/>
    </location>
</feature>
<keyword evidence="3" id="KW-1133">Transmembrane helix</keyword>
<reference evidence="7" key="2">
    <citation type="submission" date="2017-03" db="EMBL/GenBank/DDBJ databases">
        <title>Bacillus sp. V-88(T) DSM27956, whole genome shotgun sequencing project.</title>
        <authorList>
            <person name="Dastager S.G."/>
            <person name="Neurgaonkar P.S."/>
            <person name="Dharne M.S."/>
        </authorList>
    </citation>
    <scope>NUCLEOTIDE SEQUENCE [LARGE SCALE GENOMIC DNA]</scope>
    <source>
        <strain evidence="7">DSM 25145</strain>
    </source>
</reference>
<dbReference type="OrthoDB" id="2697527at2"/>
<feature type="region of interest" description="Disordered" evidence="2">
    <location>
        <begin position="113"/>
        <end position="133"/>
    </location>
</feature>
<evidence type="ECO:0000313" key="6">
    <source>
        <dbReference type="Proteomes" id="UP000186385"/>
    </source>
</evidence>
<evidence type="ECO:0000313" key="5">
    <source>
        <dbReference type="EMBL" id="SIQ10231.1"/>
    </source>
</evidence>
<reference evidence="5 6" key="1">
    <citation type="submission" date="2017-01" db="EMBL/GenBank/DDBJ databases">
        <authorList>
            <person name="Mah S.A."/>
            <person name="Swanson W.J."/>
            <person name="Moy G.W."/>
            <person name="Vacquier V.D."/>
        </authorList>
    </citation>
    <scope>NUCLEOTIDE SEQUENCE [LARGE SCALE GENOMIC DNA]</scope>
    <source>
        <strain evidence="5 6">NIO-1016</strain>
    </source>
</reference>
<dbReference type="STRING" id="1017273.SAMN05443094_101708"/>
<dbReference type="EMBL" id="MWSK01000001">
    <property type="protein sequence ID" value="OXS80548.1"/>
    <property type="molecule type" value="Genomic_DNA"/>
</dbReference>
<feature type="transmembrane region" description="Helical" evidence="3">
    <location>
        <begin position="32"/>
        <end position="51"/>
    </location>
</feature>
<gene>
    <name evidence="4" type="ORF">B1B05_03445</name>
    <name evidence="5" type="ORF">SAMN05443094_101708</name>
</gene>
<dbReference type="Proteomes" id="UP000215545">
    <property type="component" value="Unassembled WGS sequence"/>
</dbReference>
<proteinExistence type="predicted"/>
<feature type="transmembrane region" description="Helical" evidence="3">
    <location>
        <begin position="6"/>
        <end position="25"/>
    </location>
</feature>
<protein>
    <submittedName>
        <fullName evidence="5">Uncharacterized protein</fullName>
    </submittedName>
</protein>
<dbReference type="EMBL" id="FTLX01000001">
    <property type="protein sequence ID" value="SIQ10231.1"/>
    <property type="molecule type" value="Genomic_DNA"/>
</dbReference>
<dbReference type="RefSeq" id="WP_045849823.1">
    <property type="nucleotide sequence ID" value="NZ_FTLX01000001.1"/>
</dbReference>
<feature type="coiled-coil region" evidence="1">
    <location>
        <begin position="276"/>
        <end position="303"/>
    </location>
</feature>
<feature type="transmembrane region" description="Helical" evidence="3">
    <location>
        <begin position="57"/>
        <end position="76"/>
    </location>
</feature>
<evidence type="ECO:0000256" key="3">
    <source>
        <dbReference type="SAM" id="Phobius"/>
    </source>
</evidence>